<evidence type="ECO:0000256" key="5">
    <source>
        <dbReference type="ARBA" id="ARBA00022729"/>
    </source>
</evidence>
<evidence type="ECO:0000256" key="4">
    <source>
        <dbReference type="ARBA" id="ARBA00022702"/>
    </source>
</evidence>
<evidence type="ECO:0000313" key="8">
    <source>
        <dbReference type="Ensembl" id="ENSOMEP00000036264.1"/>
    </source>
</evidence>
<keyword evidence="9" id="KW-1185">Reference proteome</keyword>
<dbReference type="GO" id="GO:0008283">
    <property type="term" value="P:cell population proliferation"/>
    <property type="evidence" value="ECO:0007669"/>
    <property type="project" value="InterPro"/>
</dbReference>
<dbReference type="Proteomes" id="UP000261560">
    <property type="component" value="Unplaced"/>
</dbReference>
<dbReference type="AlphaFoldDB" id="A0A3B3E350"/>
<reference evidence="8" key="2">
    <citation type="submission" date="2025-09" db="UniProtKB">
        <authorList>
            <consortium name="Ensembl"/>
        </authorList>
    </citation>
    <scope>IDENTIFICATION</scope>
</reference>
<dbReference type="InterPro" id="IPR001323">
    <property type="entry name" value="EPO_TPO"/>
</dbReference>
<dbReference type="PANTHER" id="PTHR10560:SF0">
    <property type="entry name" value="THROMBOPOIETIN"/>
    <property type="match status" value="1"/>
</dbReference>
<proteinExistence type="inferred from homology"/>
<dbReference type="GO" id="GO:0005179">
    <property type="term" value="F:hormone activity"/>
    <property type="evidence" value="ECO:0007669"/>
    <property type="project" value="UniProtKB-KW"/>
</dbReference>
<dbReference type="InterPro" id="IPR009079">
    <property type="entry name" value="4_helix_cytokine-like_core"/>
</dbReference>
<dbReference type="SUPFAM" id="SSF47266">
    <property type="entry name" value="4-helical cytokines"/>
    <property type="match status" value="1"/>
</dbReference>
<dbReference type="Ensembl" id="ENSOMET00000036797.1">
    <property type="protein sequence ID" value="ENSOMEP00000036264.1"/>
    <property type="gene ID" value="ENSOMEG00000023791.1"/>
</dbReference>
<feature type="chain" id="PRO_5017250242" evidence="7">
    <location>
        <begin position="30"/>
        <end position="183"/>
    </location>
</feature>
<evidence type="ECO:0000256" key="1">
    <source>
        <dbReference type="ARBA" id="ARBA00004613"/>
    </source>
</evidence>
<accession>A0A3B3E350</accession>
<dbReference type="PaxDb" id="30732-ENSOMEP00000036264"/>
<keyword evidence="3" id="KW-0964">Secreted</keyword>
<dbReference type="GO" id="GO:0005576">
    <property type="term" value="C:extracellular region"/>
    <property type="evidence" value="ECO:0007669"/>
    <property type="project" value="UniProtKB-SubCell"/>
</dbReference>
<feature type="signal peptide" evidence="7">
    <location>
        <begin position="1"/>
        <end position="29"/>
    </location>
</feature>
<evidence type="ECO:0000256" key="7">
    <source>
        <dbReference type="SAM" id="SignalP"/>
    </source>
</evidence>
<organism evidence="8 9">
    <name type="scientific">Oryzias melastigma</name>
    <name type="common">Marine medaka</name>
    <dbReference type="NCBI Taxonomy" id="30732"/>
    <lineage>
        <taxon>Eukaryota</taxon>
        <taxon>Metazoa</taxon>
        <taxon>Chordata</taxon>
        <taxon>Craniata</taxon>
        <taxon>Vertebrata</taxon>
        <taxon>Euteleostomi</taxon>
        <taxon>Actinopterygii</taxon>
        <taxon>Neopterygii</taxon>
        <taxon>Teleostei</taxon>
        <taxon>Neoteleostei</taxon>
        <taxon>Acanthomorphata</taxon>
        <taxon>Ovalentaria</taxon>
        <taxon>Atherinomorphae</taxon>
        <taxon>Beloniformes</taxon>
        <taxon>Adrianichthyidae</taxon>
        <taxon>Oryziinae</taxon>
        <taxon>Oryzias</taxon>
    </lineage>
</organism>
<dbReference type="InterPro" id="IPR003978">
    <property type="entry name" value="Thrombopoietin"/>
</dbReference>
<dbReference type="GeneTree" id="ENSGT00390000006294"/>
<evidence type="ECO:0000256" key="6">
    <source>
        <dbReference type="ARBA" id="ARBA00023157"/>
    </source>
</evidence>
<comment type="similarity">
    <text evidence="2">Belongs to the EPO/TPO family.</text>
</comment>
<dbReference type="PANTHER" id="PTHR10560">
    <property type="entry name" value="THROMBOPOIETIN"/>
    <property type="match status" value="1"/>
</dbReference>
<evidence type="ECO:0000256" key="3">
    <source>
        <dbReference type="ARBA" id="ARBA00022525"/>
    </source>
</evidence>
<keyword evidence="5 7" id="KW-0732">Signal</keyword>
<sequence>SLFLHLFIIFSFRLLLLWMVASKVWDTEAKPVVFVCNRAARRALNIVAELESSVCTDLMTLSSAVLLPCTGFNVATWEEKSEQEKRGDIVASLKLLNENIRSIRNSTQPGCATMLLQRLDNNIRNYLLIITNLQLNGSVLPPSLSCVPQSTQSLRRVLQSYSQLISGKLESFILTLGDRCASQ</sequence>
<protein>
    <submittedName>
        <fullName evidence="8">Thrombopoietin</fullName>
    </submittedName>
</protein>
<comment type="subcellular location">
    <subcellularLocation>
        <location evidence="1">Secreted</location>
    </subcellularLocation>
</comment>
<evidence type="ECO:0000256" key="2">
    <source>
        <dbReference type="ARBA" id="ARBA00005782"/>
    </source>
</evidence>
<reference evidence="8" key="1">
    <citation type="submission" date="2025-08" db="UniProtKB">
        <authorList>
            <consortium name="Ensembl"/>
        </authorList>
    </citation>
    <scope>IDENTIFICATION</scope>
</reference>
<keyword evidence="6" id="KW-1015">Disulfide bond</keyword>
<dbReference type="Gene3D" id="1.20.1250.10">
    <property type="match status" value="1"/>
</dbReference>
<name>A0A3B3E350_ORYME</name>
<dbReference type="Pfam" id="PF00758">
    <property type="entry name" value="EPO_TPO"/>
    <property type="match status" value="1"/>
</dbReference>
<dbReference type="GO" id="GO:0005125">
    <property type="term" value="F:cytokine activity"/>
    <property type="evidence" value="ECO:0007669"/>
    <property type="project" value="InterPro"/>
</dbReference>
<evidence type="ECO:0000313" key="9">
    <source>
        <dbReference type="Proteomes" id="UP000261560"/>
    </source>
</evidence>
<keyword evidence="4" id="KW-0372">Hormone</keyword>
<dbReference type="STRING" id="30732.ENSOMEP00000036264"/>
<dbReference type="PRINTS" id="PR01485">
    <property type="entry name" value="THROMBOPTN"/>
</dbReference>